<feature type="chain" id="PRO_5004824544" description="laccase" evidence="11">
    <location>
        <begin position="25"/>
        <end position="765"/>
    </location>
</feature>
<dbReference type="EC" id="1.10.3.2" evidence="4"/>
<organism evidence="15 16">
    <name type="scientific">Cyphellophora europaea (strain CBS 101466)</name>
    <name type="common">Phialophora europaea</name>
    <dbReference type="NCBI Taxonomy" id="1220924"/>
    <lineage>
        <taxon>Eukaryota</taxon>
        <taxon>Fungi</taxon>
        <taxon>Dikarya</taxon>
        <taxon>Ascomycota</taxon>
        <taxon>Pezizomycotina</taxon>
        <taxon>Eurotiomycetes</taxon>
        <taxon>Chaetothyriomycetidae</taxon>
        <taxon>Chaetothyriales</taxon>
        <taxon>Cyphellophoraceae</taxon>
        <taxon>Cyphellophora</taxon>
    </lineage>
</organism>
<dbReference type="InterPro" id="IPR008972">
    <property type="entry name" value="Cupredoxin"/>
</dbReference>
<feature type="domain" description="Plastocyanin-like" evidence="14">
    <location>
        <begin position="206"/>
        <end position="320"/>
    </location>
</feature>
<dbReference type="GO" id="GO:0052716">
    <property type="term" value="F:hydroquinone:oxygen oxidoreductase activity"/>
    <property type="evidence" value="ECO:0007669"/>
    <property type="project" value="UniProtKB-EC"/>
</dbReference>
<keyword evidence="7" id="KW-0186">Copper</keyword>
<dbReference type="PANTHER" id="PTHR11709">
    <property type="entry name" value="MULTI-COPPER OXIDASE"/>
    <property type="match status" value="1"/>
</dbReference>
<feature type="signal peptide" evidence="11">
    <location>
        <begin position="1"/>
        <end position="24"/>
    </location>
</feature>
<dbReference type="AlphaFoldDB" id="W2SEE8"/>
<dbReference type="GeneID" id="19968640"/>
<evidence type="ECO:0000256" key="8">
    <source>
        <dbReference type="ARBA" id="ARBA00023180"/>
    </source>
</evidence>
<evidence type="ECO:0000313" key="16">
    <source>
        <dbReference type="Proteomes" id="UP000030752"/>
    </source>
</evidence>
<dbReference type="Proteomes" id="UP000030752">
    <property type="component" value="Unassembled WGS sequence"/>
</dbReference>
<dbReference type="OrthoDB" id="2121828at2759"/>
<feature type="domain" description="Plastocyanin-like" evidence="12">
    <location>
        <begin position="356"/>
        <end position="460"/>
    </location>
</feature>
<keyword evidence="11" id="KW-0732">Signal</keyword>
<sequence length="765" mass="82432">MVLNRPHALLAAATLLQFTSASIAAPPAGEEVVVTKTVTNTHTICPATTKPPVCSPSGGLIDKIGDTIGDIIPGIGGEGWGNNKPQDPKEDADLWQSWLDRMSKDAADIASSIGHAKPTWGDWKPTPTGDDGPGPTGGSSTTSGSGTNPTNPSGFAKECTEPIKGKPQNKCNKAGSRSKWCDGKSIDSDYYKDYDSGNTCKYTLEITNTTLSFDAGPQISFAVNGQTPGPVIECNWGDWVEIKVINKLQNNATTIHWHGIHHKGTNDQDGVPGVSECAVVPGGSRTYAFRASSYGTAWYHSHLLAQYGDGIRGPMIIHGPATADYDIDMGHVMVTDTFPAGTAFAQADRIAHFGQAGLVTNNYLLNGNNKSPSAGTGKHTLWSVQKGKKHLFRFINGAAMEMYSIRFDNHKMKVIAADFVPIEPYETEWLNIACGQRYDVIVEMDQPSSNYFLRAVTQTSCPSTPVNDGLGFANGIIHYDDSVLALPNSTFGNRTKASFATCVDEPIGKLVPHLKKTAGSVELFTDGQKALPAGRIAQPGTNNNSVVQWFLNNQLMDINYTQPTLQTLAQNPAIVDSVEATNGSSIVRNSVVLHQKGKWYYFIIRNLFFASHPMHIHGHDLSLLGQGNGDPVIANLNFVNPIRRDTIMLNGSPGPAQGGGPAGYSVIGFESDNPGAWLMHCHIVWHVEGGMALQFIEAPKDINAGKYADKSEFKSECAAMTTYDAIPGNKKPEGTSGLKRGLEDMVNADVVRRDMSRHAHAHRSF</sequence>
<evidence type="ECO:0000259" key="13">
    <source>
        <dbReference type="Pfam" id="PF07731"/>
    </source>
</evidence>
<dbReference type="Pfam" id="PF07731">
    <property type="entry name" value="Cu-oxidase_2"/>
    <property type="match status" value="1"/>
</dbReference>
<keyword evidence="16" id="KW-1185">Reference proteome</keyword>
<feature type="region of interest" description="Disordered" evidence="10">
    <location>
        <begin position="113"/>
        <end position="178"/>
    </location>
</feature>
<evidence type="ECO:0000256" key="3">
    <source>
        <dbReference type="ARBA" id="ARBA00010609"/>
    </source>
</evidence>
<feature type="domain" description="Plastocyanin-like" evidence="13">
    <location>
        <begin position="560"/>
        <end position="700"/>
    </location>
</feature>
<evidence type="ECO:0000256" key="7">
    <source>
        <dbReference type="ARBA" id="ARBA00023008"/>
    </source>
</evidence>
<dbReference type="STRING" id="1220924.W2SEE8"/>
<evidence type="ECO:0000256" key="1">
    <source>
        <dbReference type="ARBA" id="ARBA00000349"/>
    </source>
</evidence>
<dbReference type="InterPro" id="IPR001117">
    <property type="entry name" value="Cu-oxidase_2nd"/>
</dbReference>
<evidence type="ECO:0000256" key="2">
    <source>
        <dbReference type="ARBA" id="ARBA00001935"/>
    </source>
</evidence>
<evidence type="ECO:0000259" key="14">
    <source>
        <dbReference type="Pfam" id="PF07732"/>
    </source>
</evidence>
<comment type="similarity">
    <text evidence="3">Belongs to the multicopper oxidase family.</text>
</comment>
<reference evidence="15 16" key="1">
    <citation type="submission" date="2013-03" db="EMBL/GenBank/DDBJ databases">
        <title>The Genome Sequence of Phialophora europaea CBS 101466.</title>
        <authorList>
            <consortium name="The Broad Institute Genomics Platform"/>
            <person name="Cuomo C."/>
            <person name="de Hoog S."/>
            <person name="Gorbushina A."/>
            <person name="Walker B."/>
            <person name="Young S.K."/>
            <person name="Zeng Q."/>
            <person name="Gargeya S."/>
            <person name="Fitzgerald M."/>
            <person name="Haas B."/>
            <person name="Abouelleil A."/>
            <person name="Allen A.W."/>
            <person name="Alvarado L."/>
            <person name="Arachchi H.M."/>
            <person name="Berlin A.M."/>
            <person name="Chapman S.B."/>
            <person name="Gainer-Dewar J."/>
            <person name="Goldberg J."/>
            <person name="Griggs A."/>
            <person name="Gujja S."/>
            <person name="Hansen M."/>
            <person name="Howarth C."/>
            <person name="Imamovic A."/>
            <person name="Ireland A."/>
            <person name="Larimer J."/>
            <person name="McCowan C."/>
            <person name="Murphy C."/>
            <person name="Pearson M."/>
            <person name="Poon T.W."/>
            <person name="Priest M."/>
            <person name="Roberts A."/>
            <person name="Saif S."/>
            <person name="Shea T."/>
            <person name="Sisk P."/>
            <person name="Sykes S."/>
            <person name="Wortman J."/>
            <person name="Nusbaum C."/>
            <person name="Birren B."/>
        </authorList>
    </citation>
    <scope>NUCLEOTIDE SEQUENCE [LARGE SCALE GENOMIC DNA]</scope>
    <source>
        <strain evidence="15 16">CBS 101466</strain>
    </source>
</reference>
<dbReference type="InterPro" id="IPR045087">
    <property type="entry name" value="Cu-oxidase_fam"/>
</dbReference>
<keyword evidence="5" id="KW-0479">Metal-binding</keyword>
<accession>W2SEE8</accession>
<dbReference type="Pfam" id="PF00394">
    <property type="entry name" value="Cu-oxidase"/>
    <property type="match status" value="1"/>
</dbReference>
<evidence type="ECO:0000313" key="15">
    <source>
        <dbReference type="EMBL" id="ETN47111.1"/>
    </source>
</evidence>
<dbReference type="EMBL" id="KB822711">
    <property type="protein sequence ID" value="ETN47111.1"/>
    <property type="molecule type" value="Genomic_DNA"/>
</dbReference>
<evidence type="ECO:0000256" key="9">
    <source>
        <dbReference type="ARBA" id="ARBA00023185"/>
    </source>
</evidence>
<keyword evidence="8" id="KW-0325">Glycoprotein</keyword>
<evidence type="ECO:0000256" key="5">
    <source>
        <dbReference type="ARBA" id="ARBA00022723"/>
    </source>
</evidence>
<dbReference type="Gene3D" id="2.60.40.420">
    <property type="entry name" value="Cupredoxins - blue copper proteins"/>
    <property type="match status" value="3"/>
</dbReference>
<dbReference type="RefSeq" id="XP_008711823.1">
    <property type="nucleotide sequence ID" value="XM_008713601.1"/>
</dbReference>
<dbReference type="CDD" id="cd13901">
    <property type="entry name" value="CuRO_3_MaLCC_like"/>
    <property type="match status" value="1"/>
</dbReference>
<dbReference type="CDD" id="cd13880">
    <property type="entry name" value="CuRO_2_MaLCC_like"/>
    <property type="match status" value="1"/>
</dbReference>
<dbReference type="SUPFAM" id="SSF49503">
    <property type="entry name" value="Cupredoxins"/>
    <property type="match status" value="3"/>
</dbReference>
<evidence type="ECO:0000256" key="4">
    <source>
        <dbReference type="ARBA" id="ARBA00012297"/>
    </source>
</evidence>
<dbReference type="GO" id="GO:0046274">
    <property type="term" value="P:lignin catabolic process"/>
    <property type="evidence" value="ECO:0007669"/>
    <property type="project" value="UniProtKB-KW"/>
</dbReference>
<evidence type="ECO:0000256" key="10">
    <source>
        <dbReference type="SAM" id="MobiDB-lite"/>
    </source>
</evidence>
<dbReference type="eggNOG" id="KOG1263">
    <property type="taxonomic scope" value="Eukaryota"/>
</dbReference>
<comment type="cofactor">
    <cofactor evidence="2">
        <name>Cu cation</name>
        <dbReference type="ChEBI" id="CHEBI:23378"/>
    </cofactor>
</comment>
<dbReference type="PROSITE" id="PS00079">
    <property type="entry name" value="MULTICOPPER_OXIDASE1"/>
    <property type="match status" value="1"/>
</dbReference>
<protein>
    <recommendedName>
        <fullName evidence="4">laccase</fullName>
        <ecNumber evidence="4">1.10.3.2</ecNumber>
    </recommendedName>
</protein>
<dbReference type="HOGENOM" id="CLU_006504_3_0_1"/>
<evidence type="ECO:0000256" key="11">
    <source>
        <dbReference type="SAM" id="SignalP"/>
    </source>
</evidence>
<feature type="compositionally biased region" description="Low complexity" evidence="10">
    <location>
        <begin position="138"/>
        <end position="154"/>
    </location>
</feature>
<dbReference type="PANTHER" id="PTHR11709:SF87">
    <property type="entry name" value="LACCASE"/>
    <property type="match status" value="1"/>
</dbReference>
<dbReference type="InterPro" id="IPR011707">
    <property type="entry name" value="Cu-oxidase-like_N"/>
</dbReference>
<proteinExistence type="inferred from homology"/>
<dbReference type="Pfam" id="PF07732">
    <property type="entry name" value="Cu-oxidase_3"/>
    <property type="match status" value="1"/>
</dbReference>
<name>W2SEE8_CYPE1</name>
<keyword evidence="6" id="KW-0560">Oxidoreductase</keyword>
<dbReference type="VEuPathDB" id="FungiDB:HMPREF1541_01301"/>
<gene>
    <name evidence="15" type="ORF">HMPREF1541_01301</name>
</gene>
<keyword evidence="9" id="KW-0439">Lignin degradation</keyword>
<dbReference type="InParanoid" id="W2SEE8"/>
<dbReference type="CDD" id="cd13854">
    <property type="entry name" value="CuRO_1_MaLCC_like"/>
    <property type="match status" value="1"/>
</dbReference>
<dbReference type="InterPro" id="IPR011706">
    <property type="entry name" value="Cu-oxidase_C"/>
</dbReference>
<evidence type="ECO:0000256" key="6">
    <source>
        <dbReference type="ARBA" id="ARBA00023002"/>
    </source>
</evidence>
<dbReference type="InterPro" id="IPR033138">
    <property type="entry name" value="Cu_oxidase_CS"/>
</dbReference>
<dbReference type="GO" id="GO:0005507">
    <property type="term" value="F:copper ion binding"/>
    <property type="evidence" value="ECO:0007669"/>
    <property type="project" value="InterPro"/>
</dbReference>
<evidence type="ECO:0000259" key="12">
    <source>
        <dbReference type="Pfam" id="PF00394"/>
    </source>
</evidence>
<dbReference type="PROSITE" id="PS00080">
    <property type="entry name" value="MULTICOPPER_OXIDASE2"/>
    <property type="match status" value="1"/>
</dbReference>
<dbReference type="InterPro" id="IPR002355">
    <property type="entry name" value="Cu_oxidase_Cu_BS"/>
</dbReference>
<comment type="catalytic activity">
    <reaction evidence="1">
        <text>4 hydroquinone + O2 = 4 benzosemiquinone + 2 H2O</text>
        <dbReference type="Rhea" id="RHEA:11276"/>
        <dbReference type="ChEBI" id="CHEBI:15377"/>
        <dbReference type="ChEBI" id="CHEBI:15379"/>
        <dbReference type="ChEBI" id="CHEBI:17594"/>
        <dbReference type="ChEBI" id="CHEBI:17977"/>
        <dbReference type="EC" id="1.10.3.2"/>
    </reaction>
</comment>